<dbReference type="InterPro" id="IPR027267">
    <property type="entry name" value="AH/BAR_dom_sf"/>
</dbReference>
<gene>
    <name evidence="13" type="ORF">DASB73_026330</name>
</gene>
<keyword evidence="5" id="KW-0813">Transport</keyword>
<dbReference type="Gene3D" id="1.20.1270.60">
    <property type="entry name" value="Arfaptin homology (AH) domain/BAR domain"/>
    <property type="match status" value="1"/>
</dbReference>
<dbReference type="AlphaFoldDB" id="A0AAV5RJF7"/>
<dbReference type="GO" id="GO:0042147">
    <property type="term" value="P:retrograde transport, endosome to Golgi"/>
    <property type="evidence" value="ECO:0007669"/>
    <property type="project" value="TreeGrafter"/>
</dbReference>
<keyword evidence="6" id="KW-0963">Cytoplasm</keyword>
<dbReference type="GO" id="GO:0035091">
    <property type="term" value="F:phosphatidylinositol binding"/>
    <property type="evidence" value="ECO:0007669"/>
    <property type="project" value="InterPro"/>
</dbReference>
<dbReference type="InterPro" id="IPR015404">
    <property type="entry name" value="Vps5_C"/>
</dbReference>
<evidence type="ECO:0000256" key="7">
    <source>
        <dbReference type="ARBA" id="ARBA00022553"/>
    </source>
</evidence>
<feature type="domain" description="PX" evidence="12">
    <location>
        <begin position="206"/>
        <end position="323"/>
    </location>
</feature>
<evidence type="ECO:0000313" key="13">
    <source>
        <dbReference type="EMBL" id="GMM51670.1"/>
    </source>
</evidence>
<feature type="region of interest" description="Disordered" evidence="11">
    <location>
        <begin position="1"/>
        <end position="124"/>
    </location>
</feature>
<dbReference type="SUPFAM" id="SSF103657">
    <property type="entry name" value="BAR/IMD domain-like"/>
    <property type="match status" value="1"/>
</dbReference>
<name>A0AAV5RJF7_STABA</name>
<dbReference type="PROSITE" id="PS50195">
    <property type="entry name" value="PX"/>
    <property type="match status" value="1"/>
</dbReference>
<evidence type="ECO:0000256" key="8">
    <source>
        <dbReference type="ARBA" id="ARBA00022927"/>
    </source>
</evidence>
<evidence type="ECO:0000256" key="5">
    <source>
        <dbReference type="ARBA" id="ARBA00022448"/>
    </source>
</evidence>
<evidence type="ECO:0000256" key="3">
    <source>
        <dbReference type="ARBA" id="ARBA00004555"/>
    </source>
</evidence>
<dbReference type="GO" id="GO:0030904">
    <property type="term" value="C:retromer complex"/>
    <property type="evidence" value="ECO:0007669"/>
    <property type="project" value="UniProtKB-ARBA"/>
</dbReference>
<evidence type="ECO:0000256" key="11">
    <source>
        <dbReference type="SAM" id="MobiDB-lite"/>
    </source>
</evidence>
<dbReference type="FunFam" id="1.20.1270.60:FF:000022">
    <property type="entry name" value="Sorting nexin 3 protein"/>
    <property type="match status" value="1"/>
</dbReference>
<evidence type="ECO:0000256" key="2">
    <source>
        <dbReference type="ARBA" id="ARBA00004496"/>
    </source>
</evidence>
<proteinExistence type="inferred from homology"/>
<dbReference type="GO" id="GO:0005794">
    <property type="term" value="C:Golgi apparatus"/>
    <property type="evidence" value="ECO:0007669"/>
    <property type="project" value="UniProtKB-SubCell"/>
</dbReference>
<protein>
    <submittedName>
        <fullName evidence="13">Sorting nexin 1</fullName>
    </submittedName>
</protein>
<organism evidence="13 14">
    <name type="scientific">Starmerella bacillaris</name>
    <name type="common">Yeast</name>
    <name type="synonym">Candida zemplinina</name>
    <dbReference type="NCBI Taxonomy" id="1247836"/>
    <lineage>
        <taxon>Eukaryota</taxon>
        <taxon>Fungi</taxon>
        <taxon>Dikarya</taxon>
        <taxon>Ascomycota</taxon>
        <taxon>Saccharomycotina</taxon>
        <taxon>Dipodascomycetes</taxon>
        <taxon>Dipodascales</taxon>
        <taxon>Trichomonascaceae</taxon>
        <taxon>Starmerella</taxon>
    </lineage>
</organism>
<evidence type="ECO:0000256" key="4">
    <source>
        <dbReference type="ARBA" id="ARBA00010883"/>
    </source>
</evidence>
<comment type="similarity">
    <text evidence="4">Belongs to the sorting nexin family.</text>
</comment>
<evidence type="ECO:0000259" key="12">
    <source>
        <dbReference type="PROSITE" id="PS50195"/>
    </source>
</evidence>
<dbReference type="GO" id="GO:0015031">
    <property type="term" value="P:protein transport"/>
    <property type="evidence" value="ECO:0007669"/>
    <property type="project" value="UniProtKB-KW"/>
</dbReference>
<dbReference type="InterPro" id="IPR001683">
    <property type="entry name" value="PX_dom"/>
</dbReference>
<accession>A0AAV5RJF7</accession>
<keyword evidence="9" id="KW-0333">Golgi apparatus</keyword>
<dbReference type="Proteomes" id="UP001362899">
    <property type="component" value="Unassembled WGS sequence"/>
</dbReference>
<sequence length="586" mass="65090">MADYFGDESPWGAPLASTTDNLDLEGGWQSNPFVKDTEEDDPSSQVVNDLHSEPSSDNDGDFAARSGVTSGSNAPDLSSSAQFESSAPTISLNAPVESAEPTVYQEPVVRPRNAKKKRNGGLKIESATANPLGESVSKLGLDDVQLNHGVASPKLSSDIDLDTNPKDTPIAADYNGNNFSNSNISNASSVSNIDNASESINLPQLPLFKVTVSDPQRVGDLTNTHTEFTINMTTDCPEYEVKESCVQRRYREFVWLYNVLIHKHAGVVVPPPPEKQALGRFNEDFVQQRRQLLEQMLRKIVAHPLLYKDADVAQFLTSTDFQEYLKTRITRDEDLTAVVMQDDVESSTGSGGGGSSGFIGTLSGALSLSRGPEIDPWTVRKRQTLDQAELQLQKLLKSLNGVSQQRRQLSDSLMDFSNAVKTLGDVEPTNKLGGVLKSFAKIHARLAQIYERLRQQDLLSLETMLSEHLRLIGSMRHAVDNRQRVFTTAEASASDLERKQDKLNRAVGEDKILMLEEQVDQQALKAKEQHQQAARIAKLVEHELQRVSNERMTEFRNAVELYMENAIEAQKESIEVWENFYTQHFA</sequence>
<keyword evidence="8" id="KW-0653">Protein transport</keyword>
<dbReference type="Gene3D" id="3.30.1520.10">
    <property type="entry name" value="Phox-like domain"/>
    <property type="match status" value="1"/>
</dbReference>
<dbReference type="SUPFAM" id="SSF64268">
    <property type="entry name" value="PX domain"/>
    <property type="match status" value="1"/>
</dbReference>
<dbReference type="EMBL" id="BTGC01000008">
    <property type="protein sequence ID" value="GMM51670.1"/>
    <property type="molecule type" value="Genomic_DNA"/>
</dbReference>
<evidence type="ECO:0000256" key="9">
    <source>
        <dbReference type="ARBA" id="ARBA00023034"/>
    </source>
</evidence>
<comment type="subcellular location">
    <subcellularLocation>
        <location evidence="2">Cytoplasm</location>
    </subcellularLocation>
    <subcellularLocation>
        <location evidence="3">Golgi apparatus</location>
    </subcellularLocation>
    <subcellularLocation>
        <location evidence="1">Membrane</location>
        <topology evidence="1">Peripheral membrane protein</topology>
        <orientation evidence="1">Cytoplasmic side</orientation>
    </subcellularLocation>
</comment>
<dbReference type="PANTHER" id="PTHR10555">
    <property type="entry name" value="SORTING NEXIN"/>
    <property type="match status" value="1"/>
</dbReference>
<comment type="caution">
    <text evidence="13">The sequence shown here is derived from an EMBL/GenBank/DDBJ whole genome shotgun (WGS) entry which is preliminary data.</text>
</comment>
<evidence type="ECO:0000313" key="14">
    <source>
        <dbReference type="Proteomes" id="UP001362899"/>
    </source>
</evidence>
<evidence type="ECO:0000256" key="6">
    <source>
        <dbReference type="ARBA" id="ARBA00022490"/>
    </source>
</evidence>
<dbReference type="GO" id="GO:0005768">
    <property type="term" value="C:endosome"/>
    <property type="evidence" value="ECO:0007669"/>
    <property type="project" value="UniProtKB-ARBA"/>
</dbReference>
<dbReference type="PANTHER" id="PTHR10555:SF170">
    <property type="entry name" value="FI18122P1"/>
    <property type="match status" value="1"/>
</dbReference>
<keyword evidence="10" id="KW-0472">Membrane</keyword>
<keyword evidence="7" id="KW-0597">Phosphoprotein</keyword>
<dbReference type="Pfam" id="PF09325">
    <property type="entry name" value="Vps5"/>
    <property type="match status" value="1"/>
</dbReference>
<feature type="compositionally biased region" description="Polar residues" evidence="11">
    <location>
        <begin position="43"/>
        <end position="57"/>
    </location>
</feature>
<feature type="compositionally biased region" description="Polar residues" evidence="11">
    <location>
        <begin position="67"/>
        <end position="92"/>
    </location>
</feature>
<dbReference type="SMART" id="SM00312">
    <property type="entry name" value="PX"/>
    <property type="match status" value="1"/>
</dbReference>
<evidence type="ECO:0000256" key="10">
    <source>
        <dbReference type="ARBA" id="ARBA00023136"/>
    </source>
</evidence>
<dbReference type="InterPro" id="IPR036871">
    <property type="entry name" value="PX_dom_sf"/>
</dbReference>
<reference evidence="13 14" key="1">
    <citation type="journal article" date="2023" name="Elife">
        <title>Identification of key yeast species and microbe-microbe interactions impacting larval growth of Drosophila in the wild.</title>
        <authorList>
            <person name="Mure A."/>
            <person name="Sugiura Y."/>
            <person name="Maeda R."/>
            <person name="Honda K."/>
            <person name="Sakurai N."/>
            <person name="Takahashi Y."/>
            <person name="Watada M."/>
            <person name="Katoh T."/>
            <person name="Gotoh A."/>
            <person name="Gotoh Y."/>
            <person name="Taniguchi I."/>
            <person name="Nakamura K."/>
            <person name="Hayashi T."/>
            <person name="Katayama T."/>
            <person name="Uemura T."/>
            <person name="Hattori Y."/>
        </authorList>
    </citation>
    <scope>NUCLEOTIDE SEQUENCE [LARGE SCALE GENOMIC DNA]</scope>
    <source>
        <strain evidence="13 14">SB-73</strain>
    </source>
</reference>
<dbReference type="GO" id="GO:0005829">
    <property type="term" value="C:cytosol"/>
    <property type="evidence" value="ECO:0007669"/>
    <property type="project" value="GOC"/>
</dbReference>
<dbReference type="GO" id="GO:0045053">
    <property type="term" value="P:protein retention in Golgi apparatus"/>
    <property type="evidence" value="ECO:0007669"/>
    <property type="project" value="TreeGrafter"/>
</dbReference>
<evidence type="ECO:0000256" key="1">
    <source>
        <dbReference type="ARBA" id="ARBA00004287"/>
    </source>
</evidence>
<dbReference type="Pfam" id="PF00787">
    <property type="entry name" value="PX"/>
    <property type="match status" value="1"/>
</dbReference>
<keyword evidence="14" id="KW-1185">Reference proteome</keyword>